<evidence type="ECO:0000313" key="4">
    <source>
        <dbReference type="Proteomes" id="UP001432322"/>
    </source>
</evidence>
<evidence type="ECO:0000256" key="1">
    <source>
        <dbReference type="ARBA" id="ARBA00022801"/>
    </source>
</evidence>
<feature type="non-terminal residue" evidence="3">
    <location>
        <position position="95"/>
    </location>
</feature>
<dbReference type="InterPro" id="IPR027417">
    <property type="entry name" value="P-loop_NTPase"/>
</dbReference>
<dbReference type="AlphaFoldDB" id="A0AAV5WKT9"/>
<keyword evidence="4" id="KW-1185">Reference proteome</keyword>
<name>A0AAV5WKT9_9BILA</name>
<keyword evidence="2" id="KW-0347">Helicase</keyword>
<evidence type="ECO:0000256" key="2">
    <source>
        <dbReference type="ARBA" id="ARBA00022806"/>
    </source>
</evidence>
<proteinExistence type="predicted"/>
<evidence type="ECO:0008006" key="5">
    <source>
        <dbReference type="Google" id="ProtNLM"/>
    </source>
</evidence>
<dbReference type="Gene3D" id="3.40.50.300">
    <property type="entry name" value="P-loop containing nucleotide triphosphate hydrolases"/>
    <property type="match status" value="1"/>
</dbReference>
<accession>A0AAV5WKT9</accession>
<sequence length="95" mass="10662">PYSYYEQHPPWGGRKGTIYLATPTVASGITLDDIHLVIDSAVFRIPSPYSISGLDKLELQWIDKKMLLQRAGRAGRTVDGKYRLCASRQLAKDII</sequence>
<dbReference type="SUPFAM" id="SSF52540">
    <property type="entry name" value="P-loop containing nucleoside triphosphate hydrolases"/>
    <property type="match status" value="1"/>
</dbReference>
<dbReference type="PANTHER" id="PTHR43519:SF1">
    <property type="entry name" value="ATP-DEPENDENT RNA HELICASE HRPB"/>
    <property type="match status" value="1"/>
</dbReference>
<dbReference type="GO" id="GO:0004386">
    <property type="term" value="F:helicase activity"/>
    <property type="evidence" value="ECO:0007669"/>
    <property type="project" value="UniProtKB-KW"/>
</dbReference>
<reference evidence="3" key="1">
    <citation type="submission" date="2023-10" db="EMBL/GenBank/DDBJ databases">
        <title>Genome assembly of Pristionchus species.</title>
        <authorList>
            <person name="Yoshida K."/>
            <person name="Sommer R.J."/>
        </authorList>
    </citation>
    <scope>NUCLEOTIDE SEQUENCE</scope>
    <source>
        <strain evidence="3">RS5133</strain>
    </source>
</reference>
<dbReference type="GO" id="GO:0016787">
    <property type="term" value="F:hydrolase activity"/>
    <property type="evidence" value="ECO:0007669"/>
    <property type="project" value="UniProtKB-KW"/>
</dbReference>
<dbReference type="EMBL" id="BTSY01000005">
    <property type="protein sequence ID" value="GMT30414.1"/>
    <property type="molecule type" value="Genomic_DNA"/>
</dbReference>
<keyword evidence="2" id="KW-0067">ATP-binding</keyword>
<gene>
    <name evidence="3" type="ORF">PFISCL1PPCAC_21711</name>
</gene>
<organism evidence="3 4">
    <name type="scientific">Pristionchus fissidentatus</name>
    <dbReference type="NCBI Taxonomy" id="1538716"/>
    <lineage>
        <taxon>Eukaryota</taxon>
        <taxon>Metazoa</taxon>
        <taxon>Ecdysozoa</taxon>
        <taxon>Nematoda</taxon>
        <taxon>Chromadorea</taxon>
        <taxon>Rhabditida</taxon>
        <taxon>Rhabditina</taxon>
        <taxon>Diplogasteromorpha</taxon>
        <taxon>Diplogasteroidea</taxon>
        <taxon>Neodiplogasteridae</taxon>
        <taxon>Pristionchus</taxon>
    </lineage>
</organism>
<protein>
    <recommendedName>
        <fullName evidence="5">Helicase</fullName>
    </recommendedName>
</protein>
<dbReference type="Proteomes" id="UP001432322">
    <property type="component" value="Unassembled WGS sequence"/>
</dbReference>
<feature type="non-terminal residue" evidence="3">
    <location>
        <position position="1"/>
    </location>
</feature>
<comment type="caution">
    <text evidence="3">The sequence shown here is derived from an EMBL/GenBank/DDBJ whole genome shotgun (WGS) entry which is preliminary data.</text>
</comment>
<keyword evidence="1" id="KW-0378">Hydrolase</keyword>
<dbReference type="PANTHER" id="PTHR43519">
    <property type="entry name" value="ATP-DEPENDENT RNA HELICASE HRPB"/>
    <property type="match status" value="1"/>
</dbReference>
<evidence type="ECO:0000313" key="3">
    <source>
        <dbReference type="EMBL" id="GMT30414.1"/>
    </source>
</evidence>
<keyword evidence="2" id="KW-0547">Nucleotide-binding</keyword>